<evidence type="ECO:0000256" key="1">
    <source>
        <dbReference type="SAM" id="Phobius"/>
    </source>
</evidence>
<protein>
    <submittedName>
        <fullName evidence="2">Putative membrane protein YpjA</fullName>
    </submittedName>
</protein>
<dbReference type="InterPro" id="IPR009845">
    <property type="entry name" value="DUF1405"/>
</dbReference>
<feature type="transmembrane region" description="Helical" evidence="1">
    <location>
        <begin position="171"/>
        <end position="190"/>
    </location>
</feature>
<proteinExistence type="predicted"/>
<evidence type="ECO:0000313" key="2">
    <source>
        <dbReference type="EMBL" id="PSL41964.1"/>
    </source>
</evidence>
<sequence>MVSSMQKLSVWLMYRPFLLLLFIVNLLGTIYGYIWYGWQLKITEPKFLIFVPDSPTASLFFTIILGLWLFGKRSPLFEALAFITLIKYGLWAVVMNFLTLWQAGEIGWMGWMLIGSHFAMALQAVLYIDHYRFGWWSVALTAIWTLHNDVIDYVFGQMPIYSSLNDYSAQIGYFTFWLSIACIAFACYVANLNKARAYQLTNTDIS</sequence>
<feature type="transmembrane region" description="Helical" evidence="1">
    <location>
        <begin position="133"/>
        <end position="151"/>
    </location>
</feature>
<comment type="caution">
    <text evidence="2">The sequence shown here is derived from an EMBL/GenBank/DDBJ whole genome shotgun (WGS) entry which is preliminary data.</text>
</comment>
<dbReference type="Proteomes" id="UP000242682">
    <property type="component" value="Unassembled WGS sequence"/>
</dbReference>
<dbReference type="EMBL" id="PYAT01000001">
    <property type="protein sequence ID" value="PSL41964.1"/>
    <property type="molecule type" value="Genomic_DNA"/>
</dbReference>
<evidence type="ECO:0000313" key="3">
    <source>
        <dbReference type="Proteomes" id="UP000242682"/>
    </source>
</evidence>
<keyword evidence="1" id="KW-0472">Membrane</keyword>
<keyword evidence="1" id="KW-0812">Transmembrane</keyword>
<organism evidence="2 3">
    <name type="scientific">Planomicrobium soli</name>
    <dbReference type="NCBI Taxonomy" id="1176648"/>
    <lineage>
        <taxon>Bacteria</taxon>
        <taxon>Bacillati</taxon>
        <taxon>Bacillota</taxon>
        <taxon>Bacilli</taxon>
        <taxon>Bacillales</taxon>
        <taxon>Caryophanaceae</taxon>
        <taxon>Planomicrobium</taxon>
    </lineage>
</organism>
<dbReference type="PANTHER" id="PTHR40042">
    <property type="entry name" value="HYPOTHETICAL MEMBRANE SPANNING PROTEIN"/>
    <property type="match status" value="1"/>
</dbReference>
<feature type="transmembrane region" description="Helical" evidence="1">
    <location>
        <begin position="12"/>
        <end position="35"/>
    </location>
</feature>
<gene>
    <name evidence="2" type="ORF">B0H99_101211</name>
</gene>
<reference evidence="2 3" key="1">
    <citation type="submission" date="2018-03" db="EMBL/GenBank/DDBJ databases">
        <title>Genomic Encyclopedia of Type Strains, Phase III (KMG-III): the genomes of soil and plant-associated and newly described type strains.</title>
        <authorList>
            <person name="Whitman W."/>
        </authorList>
    </citation>
    <scope>NUCLEOTIDE SEQUENCE [LARGE SCALE GENOMIC DNA]</scope>
    <source>
        <strain evidence="2 3">CGMCC 1.12259</strain>
    </source>
</reference>
<keyword evidence="1" id="KW-1133">Transmembrane helix</keyword>
<dbReference type="RefSeq" id="WP_106531764.1">
    <property type="nucleotide sequence ID" value="NZ_PYAT01000001.1"/>
</dbReference>
<feature type="transmembrane region" description="Helical" evidence="1">
    <location>
        <begin position="77"/>
        <end position="100"/>
    </location>
</feature>
<dbReference type="AlphaFoldDB" id="A0A2P8H711"/>
<feature type="transmembrane region" description="Helical" evidence="1">
    <location>
        <begin position="106"/>
        <end position="126"/>
    </location>
</feature>
<dbReference type="OrthoDB" id="152213at2"/>
<dbReference type="PANTHER" id="PTHR40042:SF1">
    <property type="entry name" value="DUF1405 DOMAIN-CONTAINING PROTEIN"/>
    <property type="match status" value="1"/>
</dbReference>
<feature type="transmembrane region" description="Helical" evidence="1">
    <location>
        <begin position="47"/>
        <end position="70"/>
    </location>
</feature>
<name>A0A2P8H711_9BACL</name>
<dbReference type="Pfam" id="PF07187">
    <property type="entry name" value="DUF1405"/>
    <property type="match status" value="1"/>
</dbReference>
<keyword evidence="3" id="KW-1185">Reference proteome</keyword>
<accession>A0A2P8H711</accession>